<proteinExistence type="predicted"/>
<evidence type="ECO:0000313" key="1">
    <source>
        <dbReference type="EMBL" id="QRN55259.1"/>
    </source>
</evidence>
<protein>
    <submittedName>
        <fullName evidence="1">Uncharacterized protein</fullName>
    </submittedName>
</protein>
<dbReference type="Proteomes" id="UP000663181">
    <property type="component" value="Chromosome"/>
</dbReference>
<accession>A0ABX7GY89</accession>
<keyword evidence="2" id="KW-1185">Reference proteome</keyword>
<dbReference type="RefSeq" id="WP_188798827.1">
    <property type="nucleotide sequence ID" value="NZ_BMIZ01000001.1"/>
</dbReference>
<organism evidence="1 2">
    <name type="scientific">Dyella caseinilytica</name>
    <dbReference type="NCBI Taxonomy" id="1849581"/>
    <lineage>
        <taxon>Bacteria</taxon>
        <taxon>Pseudomonadati</taxon>
        <taxon>Pseudomonadota</taxon>
        <taxon>Gammaproteobacteria</taxon>
        <taxon>Lysobacterales</taxon>
        <taxon>Rhodanobacteraceae</taxon>
        <taxon>Dyella</taxon>
    </lineage>
</organism>
<name>A0ABX7GY89_9GAMM</name>
<evidence type="ECO:0000313" key="2">
    <source>
        <dbReference type="Proteomes" id="UP000663181"/>
    </source>
</evidence>
<gene>
    <name evidence="1" type="ORF">ISN74_07995</name>
</gene>
<reference evidence="1 2" key="1">
    <citation type="submission" date="2020-10" db="EMBL/GenBank/DDBJ databases">
        <title>Phylogeny of dyella-like bacteria.</title>
        <authorList>
            <person name="Fu J."/>
        </authorList>
    </citation>
    <scope>NUCLEOTIDE SEQUENCE [LARGE SCALE GENOMIC DNA]</scope>
    <source>
        <strain evidence="1 2">DHOB09</strain>
    </source>
</reference>
<dbReference type="EMBL" id="CP064030">
    <property type="protein sequence ID" value="QRN55259.1"/>
    <property type="molecule type" value="Genomic_DNA"/>
</dbReference>
<sequence>MTTLIAFQPNNTASPPFQTNFTLDGASYSGTAWWNIAGQRWYLSLTDQSGNNIWTGALIGSPIGFDIPLAPGIFSASTLIYRADTGNFEQTP</sequence>